<dbReference type="PROSITE" id="PS51186">
    <property type="entry name" value="GNAT"/>
    <property type="match status" value="1"/>
</dbReference>
<dbReference type="PANTHER" id="PTHR43233:SF1">
    <property type="entry name" value="FAMILY N-ACETYLTRANSFERASE, PUTATIVE (AFU_ORTHOLOGUE AFUA_6G03350)-RELATED"/>
    <property type="match status" value="1"/>
</dbReference>
<keyword evidence="2" id="KW-0012">Acyltransferase</keyword>
<evidence type="ECO:0000259" key="1">
    <source>
        <dbReference type="PROSITE" id="PS51186"/>
    </source>
</evidence>
<dbReference type="EMBL" id="KE145372">
    <property type="protein sequence ID" value="EPE24857.1"/>
    <property type="molecule type" value="Genomic_DNA"/>
</dbReference>
<keyword evidence="2" id="KW-0808">Transferase</keyword>
<dbReference type="PANTHER" id="PTHR43233">
    <property type="entry name" value="FAMILY N-ACETYLTRANSFERASE, PUTATIVE (AFU_ORTHOLOGUE AFUA_6G03350)-RELATED"/>
    <property type="match status" value="1"/>
</dbReference>
<dbReference type="GeneID" id="19470479"/>
<dbReference type="KEGG" id="glz:GLAREA_11438"/>
<dbReference type="Proteomes" id="UP000016922">
    <property type="component" value="Unassembled WGS sequence"/>
</dbReference>
<gene>
    <name evidence="2" type="ORF">GLAREA_11438</name>
</gene>
<protein>
    <submittedName>
        <fullName evidence="2">Acyl-CoA N-acyltransferases (Nat)</fullName>
    </submittedName>
</protein>
<dbReference type="Pfam" id="PF00583">
    <property type="entry name" value="Acetyltransf_1"/>
    <property type="match status" value="1"/>
</dbReference>
<proteinExistence type="predicted"/>
<dbReference type="Gene3D" id="3.40.630.30">
    <property type="match status" value="1"/>
</dbReference>
<evidence type="ECO:0000313" key="2">
    <source>
        <dbReference type="EMBL" id="EPE24857.1"/>
    </source>
</evidence>
<sequence>MSTSLPPREWTRPNLLISTKPELIQPQAIQAAFDSEFMYWAKPMSEDGLKRMLSNSLCFGLYNTSSPDKPQIGFARLITDQVTFAYLTDVYILPAHQSSGLGKWLVSCIQEHLESWPELRGTLLYSDDKEGPVRFYAQGMGMKPYPQGKDGLLILTRRFKGSAMSVPGE</sequence>
<dbReference type="InterPro" id="IPR053144">
    <property type="entry name" value="Acetyltransferase_Butenolide"/>
</dbReference>
<dbReference type="SUPFAM" id="SSF55729">
    <property type="entry name" value="Acyl-CoA N-acyltransferases (Nat)"/>
    <property type="match status" value="1"/>
</dbReference>
<reference evidence="2 3" key="1">
    <citation type="journal article" date="2013" name="BMC Genomics">
        <title>Genomics-driven discovery of the pneumocandin biosynthetic gene cluster in the fungus Glarea lozoyensis.</title>
        <authorList>
            <person name="Chen L."/>
            <person name="Yue Q."/>
            <person name="Zhang X."/>
            <person name="Xiang M."/>
            <person name="Wang C."/>
            <person name="Li S."/>
            <person name="Che Y."/>
            <person name="Ortiz-Lopez F.J."/>
            <person name="Bills G.F."/>
            <person name="Liu X."/>
            <person name="An Z."/>
        </authorList>
    </citation>
    <scope>NUCLEOTIDE SEQUENCE [LARGE SCALE GENOMIC DNA]</scope>
    <source>
        <strain evidence="3">ATCC 20868 / MF5171</strain>
    </source>
</reference>
<dbReference type="RefSeq" id="XP_008087772.1">
    <property type="nucleotide sequence ID" value="XM_008089581.1"/>
</dbReference>
<evidence type="ECO:0000313" key="3">
    <source>
        <dbReference type="Proteomes" id="UP000016922"/>
    </source>
</evidence>
<accession>S3CEF5</accession>
<name>S3CEF5_GLAL2</name>
<dbReference type="HOGENOM" id="CLU_086503_2_0_1"/>
<keyword evidence="3" id="KW-1185">Reference proteome</keyword>
<organism evidence="2 3">
    <name type="scientific">Glarea lozoyensis (strain ATCC 20868 / MF5171)</name>
    <dbReference type="NCBI Taxonomy" id="1116229"/>
    <lineage>
        <taxon>Eukaryota</taxon>
        <taxon>Fungi</taxon>
        <taxon>Dikarya</taxon>
        <taxon>Ascomycota</taxon>
        <taxon>Pezizomycotina</taxon>
        <taxon>Leotiomycetes</taxon>
        <taxon>Helotiales</taxon>
        <taxon>Helotiaceae</taxon>
        <taxon>Glarea</taxon>
    </lineage>
</organism>
<dbReference type="OrthoDB" id="10039976at2759"/>
<dbReference type="CDD" id="cd04301">
    <property type="entry name" value="NAT_SF"/>
    <property type="match status" value="1"/>
</dbReference>
<dbReference type="AlphaFoldDB" id="S3CEF5"/>
<dbReference type="InterPro" id="IPR000182">
    <property type="entry name" value="GNAT_dom"/>
</dbReference>
<dbReference type="GO" id="GO:0016747">
    <property type="term" value="F:acyltransferase activity, transferring groups other than amino-acyl groups"/>
    <property type="evidence" value="ECO:0007669"/>
    <property type="project" value="InterPro"/>
</dbReference>
<dbReference type="OMA" id="DMELMVC"/>
<dbReference type="InterPro" id="IPR016181">
    <property type="entry name" value="Acyl_CoA_acyltransferase"/>
</dbReference>
<feature type="domain" description="N-acetyltransferase" evidence="1">
    <location>
        <begin position="15"/>
        <end position="169"/>
    </location>
</feature>
<dbReference type="eggNOG" id="ENOG502SYW6">
    <property type="taxonomic scope" value="Eukaryota"/>
</dbReference>